<gene>
    <name evidence="7" type="ORF">V9T40_005508</name>
</gene>
<keyword evidence="3" id="KW-0809">Transit peptide</keyword>
<keyword evidence="5" id="KW-0143">Chaperone</keyword>
<comment type="similarity">
    <text evidence="2">Belongs to the ATP12 family.</text>
</comment>
<dbReference type="PANTHER" id="PTHR21013">
    <property type="entry name" value="ATP SYNTHASE MITOCHONDRIAL F1 COMPLEX ASSEMBLY FACTOR 2/ATP12 PROTEIN, MITOCHONDRIAL PRECURSOR"/>
    <property type="match status" value="1"/>
</dbReference>
<evidence type="ECO:0000313" key="8">
    <source>
        <dbReference type="Proteomes" id="UP001367676"/>
    </source>
</evidence>
<organism evidence="7 8">
    <name type="scientific">Parthenolecanium corni</name>
    <dbReference type="NCBI Taxonomy" id="536013"/>
    <lineage>
        <taxon>Eukaryota</taxon>
        <taxon>Metazoa</taxon>
        <taxon>Ecdysozoa</taxon>
        <taxon>Arthropoda</taxon>
        <taxon>Hexapoda</taxon>
        <taxon>Insecta</taxon>
        <taxon>Pterygota</taxon>
        <taxon>Neoptera</taxon>
        <taxon>Paraneoptera</taxon>
        <taxon>Hemiptera</taxon>
        <taxon>Sternorrhyncha</taxon>
        <taxon>Coccoidea</taxon>
        <taxon>Coccidae</taxon>
        <taxon>Parthenolecanium</taxon>
    </lineage>
</organism>
<keyword evidence="6" id="KW-1133">Transmembrane helix</keyword>
<dbReference type="InterPro" id="IPR019172">
    <property type="entry name" value="Osteopetrosis-assoc_TM_1"/>
</dbReference>
<comment type="caution">
    <text evidence="7">The sequence shown here is derived from an EMBL/GenBank/DDBJ whole genome shotgun (WGS) entry which is preliminary data.</text>
</comment>
<dbReference type="InterPro" id="IPR042272">
    <property type="entry name" value="ATP12_ATP_synth-F1-assembly_N"/>
</dbReference>
<dbReference type="Pfam" id="PF09777">
    <property type="entry name" value="OSTMP1"/>
    <property type="match status" value="1"/>
</dbReference>
<dbReference type="SUPFAM" id="SSF160909">
    <property type="entry name" value="ATP12-like"/>
    <property type="match status" value="1"/>
</dbReference>
<sequence>MGMAKALPKRFYRNVNVINGEDNSFEITLDNKKVKTPRGNVLKVPNESLAFAVASEWNSQKDVIQRSSMHLTALCNTVIDNPNHATKSSLIDELLNYVDSDAILYFSDVDNDLFTLQLQKWLPVITWFNQRYEVNLSPSRGISLVESDPCAKDILFRHFNSFKLPCLQGFLFATENLKSIILTLCCVEQEMSVEEAVQLSKLEEEFQTENWGRVEWAHDLSMADIQSRVSAAITFIRLNFESSAKESKEIFVTHQSVEFRIFHCCSYLIIHKDDLSSLDTADCDSSSLKVEELLITMIEAVSIFLKNTLLKPVILPNVLSNTLVPSPFVKNVCDITCKSLKVTIISQRDTLIDTSRIFQLAGDTPGEICKMELMNVDRLEVIVDSYNYVEHLWEKALCSKCFKKDNTTLNDETITLLAYLRTTNECIDHFNQTSHSSEKICGNCSDSYFRLNDYYDNRGSYTAFCMDIIDAMNSSRVEWSVKLGCCSDRQKPEILFLLTVIVALLAPILFYSLVWFYLKQHHIQITYHFLIDFFASGTFCDPGFKGVVLVVANEELNFVLLAFPVSLDITSSLPL</sequence>
<evidence type="ECO:0000256" key="1">
    <source>
        <dbReference type="ARBA" id="ARBA00004173"/>
    </source>
</evidence>
<evidence type="ECO:0008006" key="9">
    <source>
        <dbReference type="Google" id="ProtNLM"/>
    </source>
</evidence>
<dbReference type="Gene3D" id="1.10.3580.10">
    <property type="entry name" value="ATP12 ATPase"/>
    <property type="match status" value="1"/>
</dbReference>
<evidence type="ECO:0000256" key="3">
    <source>
        <dbReference type="ARBA" id="ARBA00022946"/>
    </source>
</evidence>
<dbReference type="Proteomes" id="UP001367676">
    <property type="component" value="Unassembled WGS sequence"/>
</dbReference>
<dbReference type="GO" id="GO:0033615">
    <property type="term" value="P:mitochondrial proton-transporting ATP synthase complex assembly"/>
    <property type="evidence" value="ECO:0007669"/>
    <property type="project" value="TreeGrafter"/>
</dbReference>
<comment type="subcellular location">
    <subcellularLocation>
        <location evidence="1">Mitochondrion</location>
    </subcellularLocation>
</comment>
<protein>
    <recommendedName>
        <fullName evidence="9">ATP synthase mitochondrial F1 complex assembly factor 2</fullName>
    </recommendedName>
</protein>
<keyword evidence="8" id="KW-1185">Reference proteome</keyword>
<evidence type="ECO:0000313" key="7">
    <source>
        <dbReference type="EMBL" id="KAK7588263.1"/>
    </source>
</evidence>
<dbReference type="InterPro" id="IPR011419">
    <property type="entry name" value="ATP12_ATP_synth-F1-assembly"/>
</dbReference>
<feature type="transmembrane region" description="Helical" evidence="6">
    <location>
        <begin position="494"/>
        <end position="518"/>
    </location>
</feature>
<name>A0AAN9Y3D6_9HEMI</name>
<accession>A0AAN9Y3D6</accession>
<dbReference type="Pfam" id="PF07542">
    <property type="entry name" value="ATP12"/>
    <property type="match status" value="1"/>
</dbReference>
<reference evidence="7 8" key="1">
    <citation type="submission" date="2024-03" db="EMBL/GenBank/DDBJ databases">
        <title>Adaptation during the transition from Ophiocordyceps entomopathogen to insect associate is accompanied by gene loss and intensified selection.</title>
        <authorList>
            <person name="Ward C.M."/>
            <person name="Onetto C.A."/>
            <person name="Borneman A.R."/>
        </authorList>
    </citation>
    <scope>NUCLEOTIDE SEQUENCE [LARGE SCALE GENOMIC DNA]</scope>
    <source>
        <strain evidence="7">AWRI1</strain>
        <tissue evidence="7">Single Adult Female</tissue>
    </source>
</reference>
<evidence type="ECO:0000256" key="2">
    <source>
        <dbReference type="ARBA" id="ARBA00008231"/>
    </source>
</evidence>
<evidence type="ECO:0000256" key="6">
    <source>
        <dbReference type="SAM" id="Phobius"/>
    </source>
</evidence>
<dbReference type="AlphaFoldDB" id="A0AAN9Y3D6"/>
<proteinExistence type="inferred from homology"/>
<keyword evidence="6" id="KW-0472">Membrane</keyword>
<dbReference type="InterPro" id="IPR023335">
    <property type="entry name" value="ATP12_ortho_dom_sf"/>
</dbReference>
<dbReference type="EMBL" id="JBBCAQ010000023">
    <property type="protein sequence ID" value="KAK7588263.1"/>
    <property type="molecule type" value="Genomic_DNA"/>
</dbReference>
<keyword evidence="6" id="KW-0812">Transmembrane</keyword>
<dbReference type="Gene3D" id="3.30.2180.10">
    <property type="entry name" value="ATP12-like"/>
    <property type="match status" value="1"/>
</dbReference>
<evidence type="ECO:0000256" key="4">
    <source>
        <dbReference type="ARBA" id="ARBA00023128"/>
    </source>
</evidence>
<dbReference type="GO" id="GO:0005739">
    <property type="term" value="C:mitochondrion"/>
    <property type="evidence" value="ECO:0007669"/>
    <property type="project" value="UniProtKB-SubCell"/>
</dbReference>
<keyword evidence="4" id="KW-0496">Mitochondrion</keyword>
<dbReference type="PANTHER" id="PTHR21013:SF10">
    <property type="entry name" value="ATP SYNTHASE MITOCHONDRIAL F1 COMPLEX ASSEMBLY FACTOR 2"/>
    <property type="match status" value="1"/>
</dbReference>
<evidence type="ECO:0000256" key="5">
    <source>
        <dbReference type="ARBA" id="ARBA00023186"/>
    </source>
</evidence>